<accession>A0ABS5MNV7</accession>
<comment type="subcellular location">
    <subcellularLocation>
        <location evidence="1">Membrane</location>
        <topology evidence="1">Multi-pass membrane protein</topology>
    </subcellularLocation>
</comment>
<name>A0ABS5MNV7_9STAP</name>
<keyword evidence="3 5" id="KW-1133">Transmembrane helix</keyword>
<evidence type="ECO:0000313" key="6">
    <source>
        <dbReference type="EMBL" id="MBS3697604.1"/>
    </source>
</evidence>
<gene>
    <name evidence="6" type="ORF">JJQ58_09015</name>
</gene>
<dbReference type="PANTHER" id="PTHR39157">
    <property type="entry name" value="INTEGRAL MEMBRANE PROTEIN-RELATED"/>
    <property type="match status" value="1"/>
</dbReference>
<dbReference type="EMBL" id="JAGXBM010000013">
    <property type="protein sequence ID" value="MBS3697604.1"/>
    <property type="molecule type" value="Genomic_DNA"/>
</dbReference>
<feature type="transmembrane region" description="Helical" evidence="5">
    <location>
        <begin position="7"/>
        <end position="25"/>
    </location>
</feature>
<dbReference type="Pfam" id="PF07681">
    <property type="entry name" value="DoxX"/>
    <property type="match status" value="1"/>
</dbReference>
<comment type="caution">
    <text evidence="6">The sequence shown here is derived from an EMBL/GenBank/DDBJ whole genome shotgun (WGS) entry which is preliminary data.</text>
</comment>
<evidence type="ECO:0000313" key="7">
    <source>
        <dbReference type="Proteomes" id="UP000681586"/>
    </source>
</evidence>
<organism evidence="6 7">
    <name type="scientific">Mammaliicoccus fleurettii</name>
    <dbReference type="NCBI Taxonomy" id="150056"/>
    <lineage>
        <taxon>Bacteria</taxon>
        <taxon>Bacillati</taxon>
        <taxon>Bacillota</taxon>
        <taxon>Bacilli</taxon>
        <taxon>Bacillales</taxon>
        <taxon>Staphylococcaceae</taxon>
        <taxon>Mammaliicoccus</taxon>
    </lineage>
</organism>
<keyword evidence="4 5" id="KW-0472">Membrane</keyword>
<proteinExistence type="predicted"/>
<protein>
    <submittedName>
        <fullName evidence="6">DoxX family protein</fullName>
    </submittedName>
</protein>
<dbReference type="RefSeq" id="WP_115337800.1">
    <property type="nucleotide sequence ID" value="NZ_JAEPSA010000016.1"/>
</dbReference>
<dbReference type="Proteomes" id="UP000681586">
    <property type="component" value="Unassembled WGS sequence"/>
</dbReference>
<dbReference type="PANTHER" id="PTHR39157:SF1">
    <property type="entry name" value="DOXX FAMILY PROTEIN"/>
    <property type="match status" value="1"/>
</dbReference>
<feature type="transmembrane region" description="Helical" evidence="5">
    <location>
        <begin position="98"/>
        <end position="122"/>
    </location>
</feature>
<evidence type="ECO:0000256" key="2">
    <source>
        <dbReference type="ARBA" id="ARBA00022692"/>
    </source>
</evidence>
<evidence type="ECO:0000256" key="1">
    <source>
        <dbReference type="ARBA" id="ARBA00004141"/>
    </source>
</evidence>
<reference evidence="6 7" key="1">
    <citation type="submission" date="2021-05" db="EMBL/GenBank/DDBJ databases">
        <title>Staphylococcus fleurettii isolated from lake water in First Nation community in Manitoba, Canada.</title>
        <authorList>
            <person name="Bashar S."/>
            <person name="Murdock A."/>
            <person name="Patidar R."/>
            <person name="Golding G."/>
            <person name="Farenhorst A."/>
            <person name="Kumar A."/>
        </authorList>
    </citation>
    <scope>NUCLEOTIDE SEQUENCE [LARGE SCALE GENOMIC DNA]</scope>
    <source>
        <strain evidence="6 7">SF002</strain>
    </source>
</reference>
<dbReference type="InterPro" id="IPR032808">
    <property type="entry name" value="DoxX"/>
</dbReference>
<evidence type="ECO:0000256" key="5">
    <source>
        <dbReference type="SAM" id="Phobius"/>
    </source>
</evidence>
<sequence>MKKVFQFLCLIVRLMSGLMIFIQGYEKFTGGFSLTGLTHVIAQNEDSPMWYKLMFEYMIEPYTTLWEWVIPLGEMMIGIALVIGFLQKYAALFGIFIMINYILADMIFTYPIQLLGFIMIVLNMDKLRNLSAYAIYNMFMKKEAG</sequence>
<evidence type="ECO:0000256" key="3">
    <source>
        <dbReference type="ARBA" id="ARBA00022989"/>
    </source>
</evidence>
<keyword evidence="7" id="KW-1185">Reference proteome</keyword>
<feature type="transmembrane region" description="Helical" evidence="5">
    <location>
        <begin position="68"/>
        <end position="86"/>
    </location>
</feature>
<keyword evidence="2 5" id="KW-0812">Transmembrane</keyword>
<evidence type="ECO:0000256" key="4">
    <source>
        <dbReference type="ARBA" id="ARBA00023136"/>
    </source>
</evidence>